<feature type="compositionally biased region" description="Low complexity" evidence="1">
    <location>
        <begin position="373"/>
        <end position="383"/>
    </location>
</feature>
<dbReference type="AlphaFoldDB" id="A0A7S1FCE8"/>
<evidence type="ECO:0000256" key="1">
    <source>
        <dbReference type="SAM" id="MobiDB-lite"/>
    </source>
</evidence>
<organism evidence="2">
    <name type="scientific">Noctiluca scintillans</name>
    <name type="common">Sea sparkle</name>
    <name type="synonym">Red tide dinoflagellate</name>
    <dbReference type="NCBI Taxonomy" id="2966"/>
    <lineage>
        <taxon>Eukaryota</taxon>
        <taxon>Sar</taxon>
        <taxon>Alveolata</taxon>
        <taxon>Dinophyceae</taxon>
        <taxon>Noctilucales</taxon>
        <taxon>Noctilucaceae</taxon>
        <taxon>Noctiluca</taxon>
    </lineage>
</organism>
<feature type="compositionally biased region" description="Pro residues" evidence="1">
    <location>
        <begin position="162"/>
        <end position="175"/>
    </location>
</feature>
<gene>
    <name evidence="2" type="ORF">NSCI0253_LOCUS31325</name>
</gene>
<reference evidence="2" key="1">
    <citation type="submission" date="2021-01" db="EMBL/GenBank/DDBJ databases">
        <authorList>
            <person name="Corre E."/>
            <person name="Pelletier E."/>
            <person name="Niang G."/>
            <person name="Scheremetjew M."/>
            <person name="Finn R."/>
            <person name="Kale V."/>
            <person name="Holt S."/>
            <person name="Cochrane G."/>
            <person name="Meng A."/>
            <person name="Brown T."/>
            <person name="Cohen L."/>
        </authorList>
    </citation>
    <scope>NUCLEOTIDE SEQUENCE</scope>
</reference>
<accession>A0A7S1FCE8</accession>
<feature type="compositionally biased region" description="Polar residues" evidence="1">
    <location>
        <begin position="396"/>
        <end position="405"/>
    </location>
</feature>
<evidence type="ECO:0000313" key="2">
    <source>
        <dbReference type="EMBL" id="CAD8856973.1"/>
    </source>
</evidence>
<dbReference type="EMBL" id="HBFQ01044233">
    <property type="protein sequence ID" value="CAD8856973.1"/>
    <property type="molecule type" value="Transcribed_RNA"/>
</dbReference>
<name>A0A7S1FCE8_NOCSC</name>
<dbReference type="InterPro" id="IPR042080">
    <property type="entry name" value="RNA_2'-PTrans_N"/>
</dbReference>
<feature type="region of interest" description="Disordered" evidence="1">
    <location>
        <begin position="112"/>
        <end position="233"/>
    </location>
</feature>
<proteinExistence type="predicted"/>
<protein>
    <recommendedName>
        <fullName evidence="3">2'-phosphotransferase</fullName>
    </recommendedName>
</protein>
<sequence>MVAMRARSRSPRHSTEWISRAIVGFGRYPDKRPSGLHFNENGAFRAADLISAWGFKYSLTEDKLLEAVQRHMFSEGGDRSQLRFAISADDGGHVTVRVLPKRRHSQRFGDTIGHAHSHRAPTQPPVPVPIRPLSKGTAPTAVPSKAWPSGGASAKQSHKGSPAPPPPAPTAPSAPPWRYTGDGPIRQRSWKSGSEKSWTKNSPTFEAVDLCSPDREVGPRRLPPPPPPRPTEELSEMEKDEVAVKQFAKTSHAGSVQRWISWLLKVGHYGLRVDITGEGWVRLDALVEAMSRDRPEWAEYDPQKLQSLLEDTDGAGRFEIEGGRLRRVPSGARCPRVNSSTLPAPGSLLGLLAPTEAVEASCSPERSRRRSRSTSCSSTSSLSIGGKAESHHSEEMSTTASEDTSAQPFFGVADCTDDVAVGLEADVSMEAEKTQPAFPSVDLTHWTKYNDDGEIWWYYEGPLGKWYYTKHDDGDELREYED</sequence>
<evidence type="ECO:0008006" key="3">
    <source>
        <dbReference type="Google" id="ProtNLM"/>
    </source>
</evidence>
<dbReference type="Gene3D" id="1.10.10.970">
    <property type="entry name" value="RNA 2'-phosphotransferase, Tpt1/KptA family, N-terminal domain"/>
    <property type="match status" value="1"/>
</dbReference>
<feature type="region of interest" description="Disordered" evidence="1">
    <location>
        <begin position="360"/>
        <end position="405"/>
    </location>
</feature>